<dbReference type="KEGG" id="nwi:Nwi_1390"/>
<protein>
    <submittedName>
        <fullName evidence="1">Uncharacterized protein</fullName>
    </submittedName>
</protein>
<dbReference type="EMBL" id="CP000115">
    <property type="protein sequence ID" value="ABA04651.1"/>
    <property type="molecule type" value="Genomic_DNA"/>
</dbReference>
<dbReference type="OrthoDB" id="8265574at2"/>
<reference evidence="1 2" key="1">
    <citation type="journal article" date="2006" name="Appl. Environ. Microbiol.">
        <title>Genome sequence of the chemolithoautotrophic nitrite-oxidizing bacterium Nitrobacter winogradskyi Nb-255.</title>
        <authorList>
            <person name="Starkenburg S.R."/>
            <person name="Chain P.S."/>
            <person name="Sayavedra-Soto L.A."/>
            <person name="Hauser L."/>
            <person name="Land M.L."/>
            <person name="Larimer F.W."/>
            <person name="Malfatti S.A."/>
            <person name="Klotz M.G."/>
            <person name="Bottomley P.J."/>
            <person name="Arp D.J."/>
            <person name="Hickey W.J."/>
        </authorList>
    </citation>
    <scope>NUCLEOTIDE SEQUENCE [LARGE SCALE GENOMIC DNA]</scope>
    <source>
        <strain evidence="2">ATCC 25391 / DSM 10237 / CIP 104748 / NCIMB 11846 / Nb-255</strain>
    </source>
</reference>
<dbReference type="AlphaFoldDB" id="Q3SSU0"/>
<proteinExistence type="predicted"/>
<gene>
    <name evidence="1" type="ordered locus">Nwi_1390</name>
</gene>
<dbReference type="HOGENOM" id="CLU_2451610_0_0_5"/>
<name>Q3SSU0_NITWN</name>
<keyword evidence="2" id="KW-1185">Reference proteome</keyword>
<organism evidence="1 2">
    <name type="scientific">Nitrobacter winogradskyi (strain ATCC 25391 / DSM 10237 / CIP 104748 / NCIMB 11846 / Nb-255)</name>
    <dbReference type="NCBI Taxonomy" id="323098"/>
    <lineage>
        <taxon>Bacteria</taxon>
        <taxon>Pseudomonadati</taxon>
        <taxon>Pseudomonadota</taxon>
        <taxon>Alphaproteobacteria</taxon>
        <taxon>Hyphomicrobiales</taxon>
        <taxon>Nitrobacteraceae</taxon>
        <taxon>Nitrobacter</taxon>
    </lineage>
</organism>
<dbReference type="Proteomes" id="UP000002531">
    <property type="component" value="Chromosome"/>
</dbReference>
<dbReference type="RefSeq" id="WP_011314662.1">
    <property type="nucleotide sequence ID" value="NC_007406.1"/>
</dbReference>
<evidence type="ECO:0000313" key="2">
    <source>
        <dbReference type="Proteomes" id="UP000002531"/>
    </source>
</evidence>
<evidence type="ECO:0000313" key="1">
    <source>
        <dbReference type="EMBL" id="ABA04651.1"/>
    </source>
</evidence>
<sequence>MNFEMVFAAALLTDDILAAIHDLHAYSNGGGTAISREKLREIVDKYVTFDEKDFPELRSDVDWSAVVAYWREAVEDMEEAIKGEVPVYK</sequence>
<accession>Q3SSU0</accession>